<keyword evidence="2" id="KW-1185">Reference proteome</keyword>
<dbReference type="GeneID" id="77923846"/>
<dbReference type="EMBL" id="MZ592920">
    <property type="protein sequence ID" value="QYW05819.1"/>
    <property type="molecule type" value="Genomic_DNA"/>
</dbReference>
<dbReference type="InterPro" id="IPR024345">
    <property type="entry name" value="DNA_matur_Phage_T7-like"/>
</dbReference>
<evidence type="ECO:0000313" key="2">
    <source>
        <dbReference type="Proteomes" id="UP000828797"/>
    </source>
</evidence>
<organism evidence="1 2">
    <name type="scientific">Vibrio phage vB_VpaP_G1</name>
    <dbReference type="NCBI Taxonomy" id="2862773"/>
    <lineage>
        <taxon>Viruses</taxon>
        <taxon>Duplodnaviria</taxon>
        <taxon>Heunggongvirae</taxon>
        <taxon>Uroviricota</taxon>
        <taxon>Caudoviricetes</taxon>
        <taxon>Autographivirales</taxon>
        <taxon>Youngvirus</taxon>
        <taxon>Youngvirus G1</taxon>
    </lineage>
</organism>
<dbReference type="Pfam" id="PF11123">
    <property type="entry name" value="DNA_Packaging_2"/>
    <property type="match status" value="1"/>
</dbReference>
<sequence>MTHEFEEVFEDDLVDAEAQRRAEEDAAFLKRLQEMSNEDLAKMLLNKSLIHLVKLINDDMATAADLSAARAFLKDNNVGIVPTRTNAAGALQEKLRQRAELIHNTPNQIPVDDLDNVDIDDFVQRH</sequence>
<reference evidence="1" key="1">
    <citation type="submission" date="2021-07" db="EMBL/GenBank/DDBJ databases">
        <authorList>
            <person name="Wang J."/>
            <person name="Yang M."/>
        </authorList>
    </citation>
    <scope>NUCLEOTIDE SEQUENCE</scope>
</reference>
<accession>A0AAE7WU81</accession>
<dbReference type="Proteomes" id="UP000828797">
    <property type="component" value="Segment"/>
</dbReference>
<proteinExistence type="predicted"/>
<dbReference type="RefSeq" id="YP_010648407.1">
    <property type="nucleotide sequence ID" value="NC_070758.1"/>
</dbReference>
<dbReference type="KEGG" id="vg:77923846"/>
<name>A0AAE7WU81_9CAUD</name>
<protein>
    <submittedName>
        <fullName evidence="1">DNA maturase A</fullName>
    </submittedName>
</protein>
<evidence type="ECO:0000313" key="1">
    <source>
        <dbReference type="EMBL" id="QYW05819.1"/>
    </source>
</evidence>